<dbReference type="EMBL" id="JAASQI010000007">
    <property type="protein sequence ID" value="NIJ59230.1"/>
    <property type="molecule type" value="Genomic_DNA"/>
</dbReference>
<dbReference type="Proteomes" id="UP001429580">
    <property type="component" value="Unassembled WGS sequence"/>
</dbReference>
<organism evidence="1 2">
    <name type="scientific">Pseudochelatococcus lubricantis</name>
    <dbReference type="NCBI Taxonomy" id="1538102"/>
    <lineage>
        <taxon>Bacteria</taxon>
        <taxon>Pseudomonadati</taxon>
        <taxon>Pseudomonadota</taxon>
        <taxon>Alphaproteobacteria</taxon>
        <taxon>Hyphomicrobiales</taxon>
        <taxon>Chelatococcaceae</taxon>
        <taxon>Pseudochelatococcus</taxon>
    </lineage>
</organism>
<sequence length="104" mass="10751">MNAFAAATDALFADPNLGETALWQAGGIGPGVPVRVIRRRPDAVVEFGASRALMATVLIDLRRTEAATIDEGDLVVIGADTFKVIGTPSSDAVGLVLTCEAVKV</sequence>
<evidence type="ECO:0000313" key="2">
    <source>
        <dbReference type="Proteomes" id="UP001429580"/>
    </source>
</evidence>
<dbReference type="Pfam" id="PF05354">
    <property type="entry name" value="Phage_attach"/>
    <property type="match status" value="1"/>
</dbReference>
<keyword evidence="2" id="KW-1185">Reference proteome</keyword>
<name>A0ABX0V618_9HYPH</name>
<dbReference type="RefSeq" id="WP_166954367.1">
    <property type="nucleotide sequence ID" value="NZ_JAASQI010000007.1"/>
</dbReference>
<comment type="caution">
    <text evidence="1">The sequence shown here is derived from an EMBL/GenBank/DDBJ whole genome shotgun (WGS) entry which is preliminary data.</text>
</comment>
<accession>A0ABX0V618</accession>
<evidence type="ECO:0000313" key="1">
    <source>
        <dbReference type="EMBL" id="NIJ59230.1"/>
    </source>
</evidence>
<proteinExistence type="predicted"/>
<dbReference type="InterPro" id="IPR008018">
    <property type="entry name" value="Phage_tail_attach_FII"/>
</dbReference>
<protein>
    <submittedName>
        <fullName evidence="1">Uncharacterized protein</fullName>
    </submittedName>
</protein>
<gene>
    <name evidence="1" type="ORF">FHS82_003085</name>
</gene>
<reference evidence="1 2" key="1">
    <citation type="submission" date="2020-03" db="EMBL/GenBank/DDBJ databases">
        <title>Genomic Encyclopedia of Type Strains, Phase IV (KMG-IV): sequencing the most valuable type-strain genomes for metagenomic binning, comparative biology and taxonomic classification.</title>
        <authorList>
            <person name="Goeker M."/>
        </authorList>
    </citation>
    <scope>NUCLEOTIDE SEQUENCE [LARGE SCALE GENOMIC DNA]</scope>
    <source>
        <strain evidence="1 2">DSM 103870</strain>
    </source>
</reference>